<keyword evidence="2" id="KW-1185">Reference proteome</keyword>
<reference evidence="1 2" key="1">
    <citation type="journal article" date="2013" name="MBio">
        <title>Genome sequencing of the plant pathogen Taphrina deformans, the causal agent of peach leaf curl.</title>
        <authorList>
            <person name="Cisse O.H."/>
            <person name="Almeida J.M.G.C.F."/>
            <person name="Fonseca A."/>
            <person name="Kumar A.A."/>
            <person name="Salojaervi J."/>
            <person name="Overmyer K."/>
            <person name="Hauser P.M."/>
            <person name="Pagni M."/>
        </authorList>
    </citation>
    <scope>NUCLEOTIDE SEQUENCE [LARGE SCALE GENOMIC DNA]</scope>
    <source>
        <strain evidence="2">PYCC 5710 / ATCC 11124 / CBS 356.35 / IMI 108563 / JCM 9778 / NBRC 8474</strain>
    </source>
</reference>
<accession>R4XBA3</accession>
<comment type="caution">
    <text evidence="1">The sequence shown here is derived from an EMBL/GenBank/DDBJ whole genome shotgun (WGS) entry which is preliminary data.</text>
</comment>
<organism evidence="1 2">
    <name type="scientific">Taphrina deformans (strain PYCC 5710 / ATCC 11124 / CBS 356.35 / IMI 108563 / JCM 9778 / NBRC 8474)</name>
    <name type="common">Peach leaf curl fungus</name>
    <name type="synonym">Lalaria deformans</name>
    <dbReference type="NCBI Taxonomy" id="1097556"/>
    <lineage>
        <taxon>Eukaryota</taxon>
        <taxon>Fungi</taxon>
        <taxon>Dikarya</taxon>
        <taxon>Ascomycota</taxon>
        <taxon>Taphrinomycotina</taxon>
        <taxon>Taphrinomycetes</taxon>
        <taxon>Taphrinales</taxon>
        <taxon>Taphrinaceae</taxon>
        <taxon>Taphrina</taxon>
    </lineage>
</organism>
<gene>
    <name evidence="1" type="ORF">TAPDE_000131</name>
</gene>
<evidence type="ECO:0000313" key="2">
    <source>
        <dbReference type="Proteomes" id="UP000013776"/>
    </source>
</evidence>
<dbReference type="VEuPathDB" id="FungiDB:TAPDE_000131"/>
<dbReference type="AlphaFoldDB" id="R4XBA3"/>
<protein>
    <submittedName>
        <fullName evidence="1">Uncharacterized protein</fullName>
    </submittedName>
</protein>
<evidence type="ECO:0000313" key="1">
    <source>
        <dbReference type="EMBL" id="CCG80608.1"/>
    </source>
</evidence>
<dbReference type="EMBL" id="CAHR02000003">
    <property type="protein sequence ID" value="CCG80608.1"/>
    <property type="molecule type" value="Genomic_DNA"/>
</dbReference>
<name>R4XBA3_TAPDE</name>
<dbReference type="Proteomes" id="UP000013776">
    <property type="component" value="Unassembled WGS sequence"/>
</dbReference>
<sequence length="195" mass="20660">MVASIRRIDTACIRHFVTHHARATPTATAAAAPTTATAVAAAKRSYDMMNTAQVSTVLASLSTASHRANKQATETIKTYHARVREVPAQAQAPTRNGSVNATQRRLVALHHSSVSQDISALLKWTTSSSSSSSSLDALRLPDTEGSHVAGGGAAAKSRWVVERGQGNFEVGVRELARMGAFGRDRAASRLMELAL</sequence>
<proteinExistence type="predicted"/>